<evidence type="ECO:0000313" key="3">
    <source>
        <dbReference type="Proteomes" id="UP000307999"/>
    </source>
</evidence>
<keyword evidence="3" id="KW-1185">Reference proteome</keyword>
<name>A0A4U1B7R3_9GAMM</name>
<dbReference type="RefSeq" id="WP_136734858.1">
    <property type="nucleotide sequence ID" value="NZ_SWDB01000009.1"/>
</dbReference>
<dbReference type="Proteomes" id="UP000307999">
    <property type="component" value="Unassembled WGS sequence"/>
</dbReference>
<evidence type="ECO:0000256" key="1">
    <source>
        <dbReference type="SAM" id="SignalP"/>
    </source>
</evidence>
<organism evidence="2 3">
    <name type="scientific">Thalassotalea mangrovi</name>
    <dbReference type="NCBI Taxonomy" id="2572245"/>
    <lineage>
        <taxon>Bacteria</taxon>
        <taxon>Pseudomonadati</taxon>
        <taxon>Pseudomonadota</taxon>
        <taxon>Gammaproteobacteria</taxon>
        <taxon>Alteromonadales</taxon>
        <taxon>Colwelliaceae</taxon>
        <taxon>Thalassotalea</taxon>
    </lineage>
</organism>
<feature type="chain" id="PRO_5021017824" evidence="1">
    <location>
        <begin position="22"/>
        <end position="189"/>
    </location>
</feature>
<feature type="signal peptide" evidence="1">
    <location>
        <begin position="1"/>
        <end position="21"/>
    </location>
</feature>
<accession>A0A4U1B7R3</accession>
<proteinExistence type="predicted"/>
<dbReference type="OrthoDB" id="6387498at2"/>
<gene>
    <name evidence="2" type="ORF">E8M12_04310</name>
</gene>
<protein>
    <submittedName>
        <fullName evidence="2">Uncharacterized protein</fullName>
    </submittedName>
</protein>
<evidence type="ECO:0000313" key="2">
    <source>
        <dbReference type="EMBL" id="TKB46282.1"/>
    </source>
</evidence>
<sequence length="189" mass="21265">MMNKRMMVMAGLWLSLTNAMANPMTEGEEAILIKQAFPAMKFISTVDDNINFDLLIKDPLLVNLEKDLHGSPFLLASFVENHATQGGQVSQFTTGLLSASTLGLVPVVSNNDLTIYYRIRLQKNTISEFSYSKNFTDAGFLWAGPNQELTDEAKAWVESTVPMFLQDLRKDKKLKAMIDEYEYYFGGES</sequence>
<dbReference type="AlphaFoldDB" id="A0A4U1B7R3"/>
<dbReference type="EMBL" id="SWDB01000009">
    <property type="protein sequence ID" value="TKB46282.1"/>
    <property type="molecule type" value="Genomic_DNA"/>
</dbReference>
<keyword evidence="1" id="KW-0732">Signal</keyword>
<comment type="caution">
    <text evidence="2">The sequence shown here is derived from an EMBL/GenBank/DDBJ whole genome shotgun (WGS) entry which is preliminary data.</text>
</comment>
<reference evidence="2 3" key="1">
    <citation type="submission" date="2019-04" db="EMBL/GenBank/DDBJ databases">
        <title>Thalassotalea guangxiensis sp. nov., isolated from sediment of the coastal wetland.</title>
        <authorList>
            <person name="Zheng S."/>
            <person name="Zhang D."/>
        </authorList>
    </citation>
    <scope>NUCLEOTIDE SEQUENCE [LARGE SCALE GENOMIC DNA]</scope>
    <source>
        <strain evidence="2 3">ZS-4</strain>
    </source>
</reference>